<dbReference type="EMBL" id="BAAABY010000030">
    <property type="protein sequence ID" value="GAA0473944.1"/>
    <property type="molecule type" value="Genomic_DNA"/>
</dbReference>
<name>A0ABN1ADQ9_9ACTN</name>
<evidence type="ECO:0000313" key="1">
    <source>
        <dbReference type="EMBL" id="GAA0473944.1"/>
    </source>
</evidence>
<dbReference type="Proteomes" id="UP001500909">
    <property type="component" value="Unassembled WGS sequence"/>
</dbReference>
<proteinExistence type="predicted"/>
<accession>A0ABN1ADQ9</accession>
<organism evidence="1 2">
    <name type="scientific">Streptomyces olivaceiscleroticus</name>
    <dbReference type="NCBI Taxonomy" id="68245"/>
    <lineage>
        <taxon>Bacteria</taxon>
        <taxon>Bacillati</taxon>
        <taxon>Actinomycetota</taxon>
        <taxon>Actinomycetes</taxon>
        <taxon>Kitasatosporales</taxon>
        <taxon>Streptomycetaceae</taxon>
        <taxon>Streptomyces</taxon>
    </lineage>
</organism>
<evidence type="ECO:0008006" key="3">
    <source>
        <dbReference type="Google" id="ProtNLM"/>
    </source>
</evidence>
<dbReference type="RefSeq" id="WP_346096699.1">
    <property type="nucleotide sequence ID" value="NZ_BAAABY010000030.1"/>
</dbReference>
<protein>
    <recommendedName>
        <fullName evidence="3">Secreted protein</fullName>
    </recommendedName>
</protein>
<sequence length="95" mass="9795">MTAAHAAAALLVVVLLHRADLACWSLDRGLTAVVDAVRARIAAVRAVLRTSPAPEQAALPALVGARPERAPPKTAVLSDVVVRRGPPQAGLTLAH</sequence>
<evidence type="ECO:0000313" key="2">
    <source>
        <dbReference type="Proteomes" id="UP001500909"/>
    </source>
</evidence>
<keyword evidence="2" id="KW-1185">Reference proteome</keyword>
<comment type="caution">
    <text evidence="1">The sequence shown here is derived from an EMBL/GenBank/DDBJ whole genome shotgun (WGS) entry which is preliminary data.</text>
</comment>
<reference evidence="1 2" key="1">
    <citation type="journal article" date="2019" name="Int. J. Syst. Evol. Microbiol.">
        <title>The Global Catalogue of Microorganisms (GCM) 10K type strain sequencing project: providing services to taxonomists for standard genome sequencing and annotation.</title>
        <authorList>
            <consortium name="The Broad Institute Genomics Platform"/>
            <consortium name="The Broad Institute Genome Sequencing Center for Infectious Disease"/>
            <person name="Wu L."/>
            <person name="Ma J."/>
        </authorList>
    </citation>
    <scope>NUCLEOTIDE SEQUENCE [LARGE SCALE GENOMIC DNA]</scope>
    <source>
        <strain evidence="1 2">JCM 4805</strain>
    </source>
</reference>
<gene>
    <name evidence="1" type="ORF">GCM10010361_42870</name>
</gene>